<keyword evidence="1" id="KW-0407">Ion channel</keyword>
<feature type="region of interest" description="Disordered" evidence="2">
    <location>
        <begin position="61"/>
        <end position="81"/>
    </location>
</feature>
<dbReference type="GO" id="GO:0034220">
    <property type="term" value="P:monoatomic ion transmembrane transport"/>
    <property type="evidence" value="ECO:0007669"/>
    <property type="project" value="UniProtKB-KW"/>
</dbReference>
<proteinExistence type="predicted"/>
<dbReference type="SUPFAM" id="SSF81324">
    <property type="entry name" value="Voltage-gated potassium channels"/>
    <property type="match status" value="1"/>
</dbReference>
<dbReference type="EMBL" id="JACGWM010001994">
    <property type="protein sequence ID" value="KAL0284633.1"/>
    <property type="molecule type" value="Genomic_DNA"/>
</dbReference>
<evidence type="ECO:0000256" key="2">
    <source>
        <dbReference type="SAM" id="MobiDB-lite"/>
    </source>
</evidence>
<protein>
    <submittedName>
        <fullName evidence="4">Cyclic nucleotide-gated ion channel 1</fullName>
    </submittedName>
</protein>
<dbReference type="AlphaFoldDB" id="A0AAW2ISL1"/>
<keyword evidence="3" id="KW-0812">Transmembrane</keyword>
<sequence length="187" mass="21501">MNPNEKKYVRFEDHNSESSFTSEGQLNCRLFPWRKPSFSRIVGGIKGEFVKGYERIKSLRKGSLDGDHGRSNRPKSSPKKKVLDPQGPFLLMWNRMFLISCLIALFLDPLFFYTVVIDSKNLCLSMDEKLQITACVLRSSIDVLYIFHIILQFRTGVRDPSSGVFGKGELIKDPKAIAKWYLSYLHC</sequence>
<comment type="caution">
    <text evidence="4">The sequence shown here is derived from an EMBL/GenBank/DDBJ whole genome shotgun (WGS) entry which is preliminary data.</text>
</comment>
<gene>
    <name evidence="4" type="ORF">Scaly_2842800</name>
</gene>
<evidence type="ECO:0000313" key="4">
    <source>
        <dbReference type="EMBL" id="KAL0284633.1"/>
    </source>
</evidence>
<evidence type="ECO:0000256" key="3">
    <source>
        <dbReference type="SAM" id="Phobius"/>
    </source>
</evidence>
<keyword evidence="1" id="KW-0813">Transport</keyword>
<feature type="compositionally biased region" description="Basic and acidic residues" evidence="2">
    <location>
        <begin position="61"/>
        <end position="70"/>
    </location>
</feature>
<dbReference type="GO" id="GO:0016020">
    <property type="term" value="C:membrane"/>
    <property type="evidence" value="ECO:0007669"/>
    <property type="project" value="UniProtKB-SubCell"/>
</dbReference>
<feature type="transmembrane region" description="Helical" evidence="3">
    <location>
        <begin position="96"/>
        <end position="116"/>
    </location>
</feature>
<reference evidence="4" key="2">
    <citation type="journal article" date="2024" name="Plant">
        <title>Genomic evolution and insights into agronomic trait innovations of Sesamum species.</title>
        <authorList>
            <person name="Miao H."/>
            <person name="Wang L."/>
            <person name="Qu L."/>
            <person name="Liu H."/>
            <person name="Sun Y."/>
            <person name="Le M."/>
            <person name="Wang Q."/>
            <person name="Wei S."/>
            <person name="Zheng Y."/>
            <person name="Lin W."/>
            <person name="Duan Y."/>
            <person name="Cao H."/>
            <person name="Xiong S."/>
            <person name="Wang X."/>
            <person name="Wei L."/>
            <person name="Li C."/>
            <person name="Ma Q."/>
            <person name="Ju M."/>
            <person name="Zhao R."/>
            <person name="Li G."/>
            <person name="Mu C."/>
            <person name="Tian Q."/>
            <person name="Mei H."/>
            <person name="Zhang T."/>
            <person name="Gao T."/>
            <person name="Zhang H."/>
        </authorList>
    </citation>
    <scope>NUCLEOTIDE SEQUENCE</scope>
    <source>
        <strain evidence="4">KEN8</strain>
    </source>
</reference>
<evidence type="ECO:0000256" key="1">
    <source>
        <dbReference type="ARBA" id="ARBA00023303"/>
    </source>
</evidence>
<feature type="compositionally biased region" description="Basic residues" evidence="2">
    <location>
        <begin position="71"/>
        <end position="80"/>
    </location>
</feature>
<organism evidence="4">
    <name type="scientific">Sesamum calycinum</name>
    <dbReference type="NCBI Taxonomy" id="2727403"/>
    <lineage>
        <taxon>Eukaryota</taxon>
        <taxon>Viridiplantae</taxon>
        <taxon>Streptophyta</taxon>
        <taxon>Embryophyta</taxon>
        <taxon>Tracheophyta</taxon>
        <taxon>Spermatophyta</taxon>
        <taxon>Magnoliopsida</taxon>
        <taxon>eudicotyledons</taxon>
        <taxon>Gunneridae</taxon>
        <taxon>Pentapetalae</taxon>
        <taxon>asterids</taxon>
        <taxon>lamiids</taxon>
        <taxon>Lamiales</taxon>
        <taxon>Pedaliaceae</taxon>
        <taxon>Sesamum</taxon>
    </lineage>
</organism>
<accession>A0AAW2ISL1</accession>
<keyword evidence="3" id="KW-0472">Membrane</keyword>
<reference evidence="4" key="1">
    <citation type="submission" date="2020-06" db="EMBL/GenBank/DDBJ databases">
        <authorList>
            <person name="Li T."/>
            <person name="Hu X."/>
            <person name="Zhang T."/>
            <person name="Song X."/>
            <person name="Zhang H."/>
            <person name="Dai N."/>
            <person name="Sheng W."/>
            <person name="Hou X."/>
            <person name="Wei L."/>
        </authorList>
    </citation>
    <scope>NUCLEOTIDE SEQUENCE</scope>
    <source>
        <strain evidence="4">KEN8</strain>
        <tissue evidence="4">Leaf</tissue>
    </source>
</reference>
<keyword evidence="3" id="KW-1133">Transmembrane helix</keyword>
<keyword evidence="1" id="KW-0406">Ion transport</keyword>
<dbReference type="PANTHER" id="PTHR45651">
    <property type="entry name" value="CYCLIC NUCLEOTIDE-GATED ION CHANNEL 15-RELATED-RELATED"/>
    <property type="match status" value="1"/>
</dbReference>
<name>A0AAW2ISL1_9LAMI</name>
<dbReference type="PANTHER" id="PTHR45651:SF5">
    <property type="entry name" value="CYCLIC NUCLEOTIDE-GATED ION CHANNEL 1"/>
    <property type="match status" value="1"/>
</dbReference>